<dbReference type="Pfam" id="PF10283">
    <property type="entry name" value="zf-CCHH"/>
    <property type="match status" value="1"/>
</dbReference>
<name>A0A9P6DVN0_9AGAM</name>
<sequence length="591" mass="65891">MSRSNLARPSELSPLAESAIRKTIQVTSNTLEDTFDRAYALGLFLISAGFLQDGRRAIHLISQLATTELVGTPASSTNIARSLRERALMFITAASPTEARDQILANIEAPQAVLEKEELRQRRYWSEDIFRGHGTLDRTTWKTRLDPLDVLRCAFLYIVPRKAEAFPDARDELEGLDALRKFINDTAGKPHLAFRRAQAIACAIDVASKHGKHDVAFELAREVAKAPGYIQRGYACVFAACRNFIPIYIEACNSADGLSGARKGNVHIPDVVKIRQLLGVSEVMAHKAPGIILDELKKQATECHTIPLGGLSPRELMNEYSRTAQRSRPLRNEMEVDTKAADGGILRDPAPEMSIVEAEKRLDWQLPLDYKNILRVTNGWDGSAIPLPGFARVEDIKIIQLSSPIPVVSYKSEDAYALDAKTSRVLRLDDGPAYDPKSGLKPDLLLLIHDQDLKQHDQSRKRVKGNDGAAVNVNYTKGDYRLVLWRGSRAETYYTHFRDFIDAQIRDFDSALGIKRNIVPTRGKRKVPGARHTDDEAQNKPLPACWFGNECRTQLHNADHAAKFDHTGPNTSQFQTVGYRDALSSAHPHAH</sequence>
<dbReference type="InterPro" id="IPR019406">
    <property type="entry name" value="APLF_PBZ"/>
</dbReference>
<dbReference type="Gene3D" id="3.40.1580.10">
    <property type="entry name" value="SMI1/KNR4-like"/>
    <property type="match status" value="1"/>
</dbReference>
<dbReference type="SUPFAM" id="SSF160631">
    <property type="entry name" value="SMI1/KNR4-like"/>
    <property type="match status" value="1"/>
</dbReference>
<dbReference type="InterPro" id="IPR018958">
    <property type="entry name" value="Knr4/Smi1-like_dom"/>
</dbReference>
<protein>
    <recommendedName>
        <fullName evidence="1">Knr4/Smi1-like domain-containing protein</fullName>
    </recommendedName>
</protein>
<comment type="caution">
    <text evidence="2">The sequence shown here is derived from an EMBL/GenBank/DDBJ whole genome shotgun (WGS) entry which is preliminary data.</text>
</comment>
<organism evidence="2 3">
    <name type="scientific">Hydnum rufescens UP504</name>
    <dbReference type="NCBI Taxonomy" id="1448309"/>
    <lineage>
        <taxon>Eukaryota</taxon>
        <taxon>Fungi</taxon>
        <taxon>Dikarya</taxon>
        <taxon>Basidiomycota</taxon>
        <taxon>Agaricomycotina</taxon>
        <taxon>Agaricomycetes</taxon>
        <taxon>Cantharellales</taxon>
        <taxon>Hydnaceae</taxon>
        <taxon>Hydnum</taxon>
    </lineage>
</organism>
<dbReference type="SMART" id="SM00860">
    <property type="entry name" value="SMI1_KNR4"/>
    <property type="match status" value="1"/>
</dbReference>
<dbReference type="InterPro" id="IPR037883">
    <property type="entry name" value="Knr4/Smi1-like_sf"/>
</dbReference>
<evidence type="ECO:0000259" key="1">
    <source>
        <dbReference type="SMART" id="SM00860"/>
    </source>
</evidence>
<dbReference type="EMBL" id="MU128981">
    <property type="protein sequence ID" value="KAF9512844.1"/>
    <property type="molecule type" value="Genomic_DNA"/>
</dbReference>
<dbReference type="Proteomes" id="UP000886523">
    <property type="component" value="Unassembled WGS sequence"/>
</dbReference>
<keyword evidence="3" id="KW-1185">Reference proteome</keyword>
<accession>A0A9P6DVN0</accession>
<dbReference type="OrthoDB" id="2745518at2759"/>
<reference evidence="2" key="1">
    <citation type="journal article" date="2020" name="Nat. Commun.">
        <title>Large-scale genome sequencing of mycorrhizal fungi provides insights into the early evolution of symbiotic traits.</title>
        <authorList>
            <person name="Miyauchi S."/>
            <person name="Kiss E."/>
            <person name="Kuo A."/>
            <person name="Drula E."/>
            <person name="Kohler A."/>
            <person name="Sanchez-Garcia M."/>
            <person name="Morin E."/>
            <person name="Andreopoulos B."/>
            <person name="Barry K.W."/>
            <person name="Bonito G."/>
            <person name="Buee M."/>
            <person name="Carver A."/>
            <person name="Chen C."/>
            <person name="Cichocki N."/>
            <person name="Clum A."/>
            <person name="Culley D."/>
            <person name="Crous P.W."/>
            <person name="Fauchery L."/>
            <person name="Girlanda M."/>
            <person name="Hayes R.D."/>
            <person name="Keri Z."/>
            <person name="LaButti K."/>
            <person name="Lipzen A."/>
            <person name="Lombard V."/>
            <person name="Magnuson J."/>
            <person name="Maillard F."/>
            <person name="Murat C."/>
            <person name="Nolan M."/>
            <person name="Ohm R.A."/>
            <person name="Pangilinan J."/>
            <person name="Pereira M.F."/>
            <person name="Perotto S."/>
            <person name="Peter M."/>
            <person name="Pfister S."/>
            <person name="Riley R."/>
            <person name="Sitrit Y."/>
            <person name="Stielow J.B."/>
            <person name="Szollosi G."/>
            <person name="Zifcakova L."/>
            <person name="Stursova M."/>
            <person name="Spatafora J.W."/>
            <person name="Tedersoo L."/>
            <person name="Vaario L.M."/>
            <person name="Yamada A."/>
            <person name="Yan M."/>
            <person name="Wang P."/>
            <person name="Xu J."/>
            <person name="Bruns T."/>
            <person name="Baldrian P."/>
            <person name="Vilgalys R."/>
            <person name="Dunand C."/>
            <person name="Henrissat B."/>
            <person name="Grigoriev I.V."/>
            <person name="Hibbett D."/>
            <person name="Nagy L.G."/>
            <person name="Martin F.M."/>
        </authorList>
    </citation>
    <scope>NUCLEOTIDE SEQUENCE</scope>
    <source>
        <strain evidence="2">UP504</strain>
    </source>
</reference>
<evidence type="ECO:0000313" key="2">
    <source>
        <dbReference type="EMBL" id="KAF9512844.1"/>
    </source>
</evidence>
<gene>
    <name evidence="2" type="ORF">BS47DRAFT_1029764</name>
</gene>
<proteinExistence type="predicted"/>
<evidence type="ECO:0000313" key="3">
    <source>
        <dbReference type="Proteomes" id="UP000886523"/>
    </source>
</evidence>
<dbReference type="AlphaFoldDB" id="A0A9P6DVN0"/>
<feature type="domain" description="Knr4/Smi1-like" evidence="1">
    <location>
        <begin position="349"/>
        <end position="503"/>
    </location>
</feature>